<dbReference type="InterPro" id="IPR027417">
    <property type="entry name" value="P-loop_NTPase"/>
</dbReference>
<sequence length="110" mass="12742">MNPRLGIHLQWKLLSICNGYQNADNFALIVSGIRRCGKSTLLYQLLDERYQDALYLNFEDQSPRTYSYRIEQVHRKAMPDAAFRILQPHHRYGPACGITSDDPLVARQAF</sequence>
<dbReference type="Gene3D" id="3.40.50.300">
    <property type="entry name" value="P-loop containing nucleotide triphosphate hydrolases"/>
    <property type="match status" value="1"/>
</dbReference>
<feature type="domain" description="AAA" evidence="1">
    <location>
        <begin position="26"/>
        <end position="72"/>
    </location>
</feature>
<evidence type="ECO:0000259" key="1">
    <source>
        <dbReference type="Pfam" id="PF13173"/>
    </source>
</evidence>
<dbReference type="Proteomes" id="UP000651112">
    <property type="component" value="Unassembled WGS sequence"/>
</dbReference>
<gene>
    <name evidence="2" type="ORF">H8B21_08455</name>
</gene>
<evidence type="ECO:0000313" key="2">
    <source>
        <dbReference type="EMBL" id="MBD1421596.1"/>
    </source>
</evidence>
<evidence type="ECO:0000313" key="3">
    <source>
        <dbReference type="Proteomes" id="UP000651112"/>
    </source>
</evidence>
<dbReference type="EMBL" id="JACNYL010000002">
    <property type="protein sequence ID" value="MBD1421596.1"/>
    <property type="molecule type" value="Genomic_DNA"/>
</dbReference>
<dbReference type="SUPFAM" id="SSF52540">
    <property type="entry name" value="P-loop containing nucleoside triphosphate hydrolases"/>
    <property type="match status" value="1"/>
</dbReference>
<protein>
    <submittedName>
        <fullName evidence="2">AAA family ATPase</fullName>
    </submittedName>
</protein>
<name>A0ABR7XR21_9SPHI</name>
<reference evidence="2 3" key="1">
    <citation type="submission" date="2020-08" db="EMBL/GenBank/DDBJ databases">
        <title>Sphingobacterium sp. DN00404 isolated from aquaculture water.</title>
        <authorList>
            <person name="Zhang M."/>
        </authorList>
    </citation>
    <scope>NUCLEOTIDE SEQUENCE [LARGE SCALE GENOMIC DNA]</scope>
    <source>
        <strain evidence="2 3">KCTC 42746</strain>
    </source>
</reference>
<accession>A0ABR7XR21</accession>
<proteinExistence type="predicted"/>
<keyword evidence="3" id="KW-1185">Reference proteome</keyword>
<organism evidence="2 3">
    <name type="scientific">Sphingobacterium chuzhouense</name>
    <dbReference type="NCBI Taxonomy" id="1742264"/>
    <lineage>
        <taxon>Bacteria</taxon>
        <taxon>Pseudomonadati</taxon>
        <taxon>Bacteroidota</taxon>
        <taxon>Sphingobacteriia</taxon>
        <taxon>Sphingobacteriales</taxon>
        <taxon>Sphingobacteriaceae</taxon>
        <taxon>Sphingobacterium</taxon>
    </lineage>
</organism>
<dbReference type="Pfam" id="PF13173">
    <property type="entry name" value="AAA_14"/>
    <property type="match status" value="1"/>
</dbReference>
<dbReference type="RefSeq" id="WP_190313998.1">
    <property type="nucleotide sequence ID" value="NZ_JACNYL010000002.1"/>
</dbReference>
<dbReference type="InterPro" id="IPR041682">
    <property type="entry name" value="AAA_14"/>
</dbReference>
<comment type="caution">
    <text evidence="2">The sequence shown here is derived from an EMBL/GenBank/DDBJ whole genome shotgun (WGS) entry which is preliminary data.</text>
</comment>